<reference evidence="1 2" key="1">
    <citation type="submission" date="2023-07" db="EMBL/GenBank/DDBJ databases">
        <title>Closed genome sequence of Methanimicrococcus sp. Es2.</title>
        <authorList>
            <person name="Protasov E."/>
            <person name="Platt K."/>
            <person name="Reeh H."/>
            <person name="Poehlein A."/>
            <person name="Daniel R."/>
            <person name="Brune A."/>
        </authorList>
    </citation>
    <scope>NUCLEOTIDE SEQUENCE [LARGE SCALE GENOMIC DNA]</scope>
    <source>
        <strain evidence="1 2">Es2</strain>
    </source>
</reference>
<gene>
    <name evidence="1" type="ORF">MmiEs2_06880</name>
</gene>
<dbReference type="EMBL" id="CP131062">
    <property type="protein sequence ID" value="WNY28499.1"/>
    <property type="molecule type" value="Genomic_DNA"/>
</dbReference>
<dbReference type="Proteomes" id="UP001302662">
    <property type="component" value="Chromosome"/>
</dbReference>
<dbReference type="KEGG" id="mees:MmiEs2_06880"/>
<name>A0AA96V8F1_9EURY</name>
<sequence length="47" mass="5496">MFFGFVIFRFNPACFLMKNVGNVYIDHSEYSLMLLLYSVYSRGFSNG</sequence>
<protein>
    <submittedName>
        <fullName evidence="1">Uncharacterized protein</fullName>
    </submittedName>
</protein>
<dbReference type="AlphaFoldDB" id="A0AA96V8F1"/>
<accession>A0AA96V8F1</accession>
<keyword evidence="2" id="KW-1185">Reference proteome</keyword>
<evidence type="ECO:0000313" key="2">
    <source>
        <dbReference type="Proteomes" id="UP001302662"/>
    </source>
</evidence>
<proteinExistence type="predicted"/>
<organism evidence="1 2">
    <name type="scientific">Methanimicrococcus stummii</name>
    <dbReference type="NCBI Taxonomy" id="3028294"/>
    <lineage>
        <taxon>Archaea</taxon>
        <taxon>Methanobacteriati</taxon>
        <taxon>Methanobacteriota</taxon>
        <taxon>Stenosarchaea group</taxon>
        <taxon>Methanomicrobia</taxon>
        <taxon>Methanosarcinales</taxon>
        <taxon>Methanosarcinaceae</taxon>
        <taxon>Methanimicrococcus</taxon>
    </lineage>
</organism>
<evidence type="ECO:0000313" key="1">
    <source>
        <dbReference type="EMBL" id="WNY28499.1"/>
    </source>
</evidence>